<gene>
    <name evidence="4" type="ORF">D917_00712</name>
</gene>
<dbReference type="Proteomes" id="UP000243006">
    <property type="component" value="Unassembled WGS sequence"/>
</dbReference>
<dbReference type="EMBL" id="LVZM01022833">
    <property type="protein sequence ID" value="OUC40444.1"/>
    <property type="molecule type" value="Genomic_DNA"/>
</dbReference>
<accession>A0A1Y3E5P0</accession>
<dbReference type="GO" id="GO:0006508">
    <property type="term" value="P:proteolysis"/>
    <property type="evidence" value="ECO:0007669"/>
    <property type="project" value="InterPro"/>
</dbReference>
<evidence type="ECO:0000259" key="3">
    <source>
        <dbReference type="PROSITE" id="PS50175"/>
    </source>
</evidence>
<proteinExistence type="predicted"/>
<evidence type="ECO:0000256" key="2">
    <source>
        <dbReference type="SAM" id="MobiDB-lite"/>
    </source>
</evidence>
<name>A0A1Y3E5P0_9BILA</name>
<comment type="caution">
    <text evidence="4">The sequence shown here is derived from an EMBL/GenBank/DDBJ whole genome shotgun (WGS) entry which is preliminary data.</text>
</comment>
<evidence type="ECO:0000313" key="4">
    <source>
        <dbReference type="EMBL" id="OUC40444.1"/>
    </source>
</evidence>
<protein>
    <recommendedName>
        <fullName evidence="3">Peptidase A2 domain-containing protein</fullName>
    </recommendedName>
</protein>
<keyword evidence="1" id="KW-0378">Hydrolase</keyword>
<feature type="domain" description="Peptidase A2" evidence="3">
    <location>
        <begin position="154"/>
        <end position="201"/>
    </location>
</feature>
<dbReference type="SUPFAM" id="SSF50630">
    <property type="entry name" value="Acid proteases"/>
    <property type="match status" value="1"/>
</dbReference>
<organism evidence="4 5">
    <name type="scientific">Trichinella nativa</name>
    <dbReference type="NCBI Taxonomy" id="6335"/>
    <lineage>
        <taxon>Eukaryota</taxon>
        <taxon>Metazoa</taxon>
        <taxon>Ecdysozoa</taxon>
        <taxon>Nematoda</taxon>
        <taxon>Enoplea</taxon>
        <taxon>Dorylaimia</taxon>
        <taxon>Trichinellida</taxon>
        <taxon>Trichinellidae</taxon>
        <taxon>Trichinella</taxon>
    </lineage>
</organism>
<evidence type="ECO:0000313" key="5">
    <source>
        <dbReference type="Proteomes" id="UP000243006"/>
    </source>
</evidence>
<sequence length="222" mass="25064">MITTARERLPNLVRIQWDKLTMEDGSLVADLTVFLQFLQEQVELSNTARRTKDLRLEEKRSIGALKKPRSSRHLSSTCKSNRRRKSPSPRDNNSVVPIDAADSERVQEIPMAEYKSFAVLVMHANVASEKLRKINHFQRIKTMAYGAVGPGMTVTYLLDTGAEYSFVREDAASALGVFRETQLVMVEGFGGATHEHPSSQVVQFWLSDLTAARVQSANLWRR</sequence>
<feature type="region of interest" description="Disordered" evidence="2">
    <location>
        <begin position="59"/>
        <end position="99"/>
    </location>
</feature>
<dbReference type="InterPro" id="IPR001995">
    <property type="entry name" value="Peptidase_A2_cat"/>
</dbReference>
<dbReference type="InterPro" id="IPR021109">
    <property type="entry name" value="Peptidase_aspartic_dom_sf"/>
</dbReference>
<dbReference type="PROSITE" id="PS50175">
    <property type="entry name" value="ASP_PROT_RETROV"/>
    <property type="match status" value="1"/>
</dbReference>
<dbReference type="AlphaFoldDB" id="A0A1Y3E5P0"/>
<dbReference type="Pfam" id="PF13650">
    <property type="entry name" value="Asp_protease_2"/>
    <property type="match status" value="1"/>
</dbReference>
<evidence type="ECO:0000256" key="1">
    <source>
        <dbReference type="ARBA" id="ARBA00022801"/>
    </source>
</evidence>
<reference evidence="4 5" key="1">
    <citation type="submission" date="2015-04" db="EMBL/GenBank/DDBJ databases">
        <title>Draft genome of the roundworm Trichinella nativa.</title>
        <authorList>
            <person name="Mitreva M."/>
        </authorList>
    </citation>
    <scope>NUCLEOTIDE SEQUENCE [LARGE SCALE GENOMIC DNA]</scope>
    <source>
        <strain evidence="4 5">ISS45</strain>
    </source>
</reference>
<dbReference type="GO" id="GO:0004190">
    <property type="term" value="F:aspartic-type endopeptidase activity"/>
    <property type="evidence" value="ECO:0007669"/>
    <property type="project" value="InterPro"/>
</dbReference>